<gene>
    <name evidence="1" type="ORF">D915_000991</name>
</gene>
<dbReference type="EMBL" id="JXXN02000208">
    <property type="protein sequence ID" value="THD28214.1"/>
    <property type="molecule type" value="Genomic_DNA"/>
</dbReference>
<sequence length="192" mass="21888">MWAELSLKIIYLIYFNFCVSSSKGLEQLLSDSHGKSGMDGDKDSSADVDVGEQLDERKHGRLYKWLNAKPIRDAASINPMAGYAYPEIGGDSIEFPPAADVLVKYRCYTCIQCDDYERSDYHIETECTECVAILRGSGLWDRFCSRWRTSYCRKNLDAKCCQGHLCNHISDRPNAPRTVLFLLVFFVLIRGF</sequence>
<protein>
    <submittedName>
        <fullName evidence="1">Uncharacterized protein</fullName>
    </submittedName>
</protein>
<name>A0A4E0RQT7_FASHE</name>
<keyword evidence="2" id="KW-1185">Reference proteome</keyword>
<dbReference type="AlphaFoldDB" id="A0A4E0RQT7"/>
<comment type="caution">
    <text evidence="1">The sequence shown here is derived from an EMBL/GenBank/DDBJ whole genome shotgun (WGS) entry which is preliminary data.</text>
</comment>
<reference evidence="1" key="1">
    <citation type="submission" date="2019-03" db="EMBL/GenBank/DDBJ databases">
        <title>Improved annotation for the trematode Fasciola hepatica.</title>
        <authorList>
            <person name="Choi Y.-J."/>
            <person name="Martin J."/>
            <person name="Mitreva M."/>
        </authorList>
    </citation>
    <scope>NUCLEOTIDE SEQUENCE [LARGE SCALE GENOMIC DNA]</scope>
</reference>
<accession>A0A4E0RQT7</accession>
<organism evidence="1 2">
    <name type="scientific">Fasciola hepatica</name>
    <name type="common">Liver fluke</name>
    <dbReference type="NCBI Taxonomy" id="6192"/>
    <lineage>
        <taxon>Eukaryota</taxon>
        <taxon>Metazoa</taxon>
        <taxon>Spiralia</taxon>
        <taxon>Lophotrochozoa</taxon>
        <taxon>Platyhelminthes</taxon>
        <taxon>Trematoda</taxon>
        <taxon>Digenea</taxon>
        <taxon>Plagiorchiida</taxon>
        <taxon>Echinostomata</taxon>
        <taxon>Echinostomatoidea</taxon>
        <taxon>Fasciolidae</taxon>
        <taxon>Fasciola</taxon>
    </lineage>
</organism>
<evidence type="ECO:0000313" key="2">
    <source>
        <dbReference type="Proteomes" id="UP000230066"/>
    </source>
</evidence>
<dbReference type="Proteomes" id="UP000230066">
    <property type="component" value="Unassembled WGS sequence"/>
</dbReference>
<evidence type="ECO:0000313" key="1">
    <source>
        <dbReference type="EMBL" id="THD28214.1"/>
    </source>
</evidence>
<proteinExistence type="predicted"/>